<reference evidence="13" key="1">
    <citation type="submission" date="2011-07" db="EMBL/GenBank/DDBJ databases">
        <authorList>
            <consortium name="Caenorhabditis brenneri Sequencing and Analysis Consortium"/>
            <person name="Wilson R.K."/>
        </authorList>
    </citation>
    <scope>NUCLEOTIDE SEQUENCE [LARGE SCALE GENOMIC DNA]</scope>
    <source>
        <strain evidence="13">PB2801</strain>
    </source>
</reference>
<sequence>MSYASYNGGDEYVDKENQAAPVEDCRLVVEEYRMMKKLGEGKFGKVVLAQHLQDKKCFVAIKIISKENILKRNILQTVENELKIMKQLDSPTFPTLIAVTQSAQNVYFIMENCVFGDFRSLLKDQNLGCLYQDEVPFYMDELMMGIQYLHKKDIIHQDLKLDNLLLTSDHHLKICDFGLSQTGVKESMKLHVFCGTMANMPPEKITHGWYTRLSDWWSYGIILLEMFGYNNPFFRDVKKDTCTAITTISKKFEKRVEAAPVIPEVALDLVNELLQYEDNRICPNDIPNHKFFDELKRQKIENSPLNPPLLIPNLTRNTRHLGNSTEEVEPFRFAAFGGDDEFENFYYRRPQV</sequence>
<dbReference type="SMART" id="SM00220">
    <property type="entry name" value="S_TKc"/>
    <property type="match status" value="1"/>
</dbReference>
<keyword evidence="3" id="KW-0808">Transferase</keyword>
<dbReference type="PANTHER" id="PTHR24356">
    <property type="entry name" value="SERINE/THREONINE-PROTEIN KINASE"/>
    <property type="match status" value="1"/>
</dbReference>
<dbReference type="Pfam" id="PF00069">
    <property type="entry name" value="Pkinase"/>
    <property type="match status" value="1"/>
</dbReference>
<evidence type="ECO:0000256" key="6">
    <source>
        <dbReference type="ARBA" id="ARBA00022840"/>
    </source>
</evidence>
<dbReference type="InParanoid" id="G0MQR6"/>
<dbReference type="InterPro" id="IPR050236">
    <property type="entry name" value="Ser_Thr_kinase_AGC"/>
</dbReference>
<dbReference type="PROSITE" id="PS00107">
    <property type="entry name" value="PROTEIN_KINASE_ATP"/>
    <property type="match status" value="1"/>
</dbReference>
<dbReference type="FunFam" id="3.30.200.20:FF:000042">
    <property type="entry name" value="Aurora kinase A"/>
    <property type="match status" value="1"/>
</dbReference>
<evidence type="ECO:0000256" key="4">
    <source>
        <dbReference type="ARBA" id="ARBA00022741"/>
    </source>
</evidence>
<dbReference type="GO" id="GO:0005524">
    <property type="term" value="F:ATP binding"/>
    <property type="evidence" value="ECO:0007669"/>
    <property type="project" value="UniProtKB-UniRule"/>
</dbReference>
<dbReference type="EMBL" id="GL379807">
    <property type="protein sequence ID" value="EGT41500.1"/>
    <property type="molecule type" value="Genomic_DNA"/>
</dbReference>
<evidence type="ECO:0000313" key="13">
    <source>
        <dbReference type="Proteomes" id="UP000008068"/>
    </source>
</evidence>
<accession>G0MQR6</accession>
<evidence type="ECO:0000256" key="10">
    <source>
        <dbReference type="RuleBase" id="RU000304"/>
    </source>
</evidence>
<keyword evidence="6 9" id="KW-0067">ATP-binding</keyword>
<dbReference type="OMA" id="FIMENCV"/>
<evidence type="ECO:0000256" key="8">
    <source>
        <dbReference type="ARBA" id="ARBA00048679"/>
    </source>
</evidence>
<comment type="catalytic activity">
    <reaction evidence="7">
        <text>L-threonyl-[protein] + ATP = O-phospho-L-threonyl-[protein] + ADP + H(+)</text>
        <dbReference type="Rhea" id="RHEA:46608"/>
        <dbReference type="Rhea" id="RHEA-COMP:11060"/>
        <dbReference type="Rhea" id="RHEA-COMP:11605"/>
        <dbReference type="ChEBI" id="CHEBI:15378"/>
        <dbReference type="ChEBI" id="CHEBI:30013"/>
        <dbReference type="ChEBI" id="CHEBI:30616"/>
        <dbReference type="ChEBI" id="CHEBI:61977"/>
        <dbReference type="ChEBI" id="CHEBI:456216"/>
        <dbReference type="EC" id="2.7.11.1"/>
    </reaction>
</comment>
<evidence type="ECO:0000256" key="1">
    <source>
        <dbReference type="ARBA" id="ARBA00012513"/>
    </source>
</evidence>
<dbReference type="InterPro" id="IPR011009">
    <property type="entry name" value="Kinase-like_dom_sf"/>
</dbReference>
<dbReference type="EC" id="2.7.11.1" evidence="1"/>
<keyword evidence="4 9" id="KW-0547">Nucleotide-binding</keyword>
<keyword evidence="13" id="KW-1185">Reference proteome</keyword>
<dbReference type="InterPro" id="IPR000719">
    <property type="entry name" value="Prot_kinase_dom"/>
</dbReference>
<dbReference type="AlphaFoldDB" id="G0MQR6"/>
<evidence type="ECO:0000256" key="9">
    <source>
        <dbReference type="PROSITE-ProRule" id="PRU10141"/>
    </source>
</evidence>
<feature type="domain" description="Protein kinase" evidence="11">
    <location>
        <begin position="32"/>
        <end position="292"/>
    </location>
</feature>
<comment type="catalytic activity">
    <reaction evidence="8">
        <text>L-seryl-[protein] + ATP = O-phospho-L-seryl-[protein] + ADP + H(+)</text>
        <dbReference type="Rhea" id="RHEA:17989"/>
        <dbReference type="Rhea" id="RHEA-COMP:9863"/>
        <dbReference type="Rhea" id="RHEA-COMP:11604"/>
        <dbReference type="ChEBI" id="CHEBI:15378"/>
        <dbReference type="ChEBI" id="CHEBI:29999"/>
        <dbReference type="ChEBI" id="CHEBI:30616"/>
        <dbReference type="ChEBI" id="CHEBI:83421"/>
        <dbReference type="ChEBI" id="CHEBI:456216"/>
        <dbReference type="EC" id="2.7.11.1"/>
    </reaction>
</comment>
<name>G0MQR6_CAEBE</name>
<dbReference type="Gene3D" id="3.30.200.20">
    <property type="entry name" value="Phosphorylase Kinase, domain 1"/>
    <property type="match status" value="1"/>
</dbReference>
<dbReference type="HOGENOM" id="CLU_000288_63_5_1"/>
<dbReference type="GO" id="GO:0004674">
    <property type="term" value="F:protein serine/threonine kinase activity"/>
    <property type="evidence" value="ECO:0007669"/>
    <property type="project" value="UniProtKB-KW"/>
</dbReference>
<dbReference type="PANTHER" id="PTHR24356:SF390">
    <property type="entry name" value="PROTEIN KINASE C, BRAIN ISOZYME-RELATED"/>
    <property type="match status" value="1"/>
</dbReference>
<dbReference type="PROSITE" id="PS50011">
    <property type="entry name" value="PROTEIN_KINASE_DOM"/>
    <property type="match status" value="1"/>
</dbReference>
<dbReference type="GO" id="GO:0035556">
    <property type="term" value="P:intracellular signal transduction"/>
    <property type="evidence" value="ECO:0007669"/>
    <property type="project" value="TreeGrafter"/>
</dbReference>
<evidence type="ECO:0000313" key="12">
    <source>
        <dbReference type="EMBL" id="EGT41500.1"/>
    </source>
</evidence>
<dbReference type="eggNOG" id="KOG0696">
    <property type="taxonomic scope" value="Eukaryota"/>
</dbReference>
<dbReference type="SUPFAM" id="SSF56112">
    <property type="entry name" value="Protein kinase-like (PK-like)"/>
    <property type="match status" value="1"/>
</dbReference>
<proteinExistence type="inferred from homology"/>
<keyword evidence="2 10" id="KW-0723">Serine/threonine-protein kinase</keyword>
<evidence type="ECO:0000256" key="3">
    <source>
        <dbReference type="ARBA" id="ARBA00022679"/>
    </source>
</evidence>
<keyword evidence="5" id="KW-0418">Kinase</keyword>
<organism evidence="13">
    <name type="scientific">Caenorhabditis brenneri</name>
    <name type="common">Nematode worm</name>
    <dbReference type="NCBI Taxonomy" id="135651"/>
    <lineage>
        <taxon>Eukaryota</taxon>
        <taxon>Metazoa</taxon>
        <taxon>Ecdysozoa</taxon>
        <taxon>Nematoda</taxon>
        <taxon>Chromadorea</taxon>
        <taxon>Rhabditida</taxon>
        <taxon>Rhabditina</taxon>
        <taxon>Rhabditomorpha</taxon>
        <taxon>Rhabditoidea</taxon>
        <taxon>Rhabditidae</taxon>
        <taxon>Peloderinae</taxon>
        <taxon>Caenorhabditis</taxon>
    </lineage>
</organism>
<dbReference type="Proteomes" id="UP000008068">
    <property type="component" value="Unassembled WGS sequence"/>
</dbReference>
<protein>
    <recommendedName>
        <fullName evidence="1">non-specific serine/threonine protein kinase</fullName>
        <ecNumber evidence="1">2.7.11.1</ecNumber>
    </recommendedName>
</protein>
<dbReference type="OrthoDB" id="339325at2759"/>
<dbReference type="PROSITE" id="PS00108">
    <property type="entry name" value="PROTEIN_KINASE_ST"/>
    <property type="match status" value="1"/>
</dbReference>
<evidence type="ECO:0000259" key="11">
    <source>
        <dbReference type="PROSITE" id="PS50011"/>
    </source>
</evidence>
<comment type="similarity">
    <text evidence="10">Belongs to the protein kinase superfamily.</text>
</comment>
<gene>
    <name evidence="12" type="ORF">CAEBREN_07363</name>
</gene>
<evidence type="ECO:0000256" key="7">
    <source>
        <dbReference type="ARBA" id="ARBA00047899"/>
    </source>
</evidence>
<evidence type="ECO:0000256" key="2">
    <source>
        <dbReference type="ARBA" id="ARBA00022527"/>
    </source>
</evidence>
<evidence type="ECO:0000256" key="5">
    <source>
        <dbReference type="ARBA" id="ARBA00022777"/>
    </source>
</evidence>
<dbReference type="InterPro" id="IPR017441">
    <property type="entry name" value="Protein_kinase_ATP_BS"/>
</dbReference>
<dbReference type="InterPro" id="IPR008271">
    <property type="entry name" value="Ser/Thr_kinase_AS"/>
</dbReference>
<dbReference type="STRING" id="135651.G0MQR6"/>
<feature type="binding site" evidence="9">
    <location>
        <position position="62"/>
    </location>
    <ligand>
        <name>ATP</name>
        <dbReference type="ChEBI" id="CHEBI:30616"/>
    </ligand>
</feature>
<dbReference type="Gene3D" id="1.10.510.10">
    <property type="entry name" value="Transferase(Phosphotransferase) domain 1"/>
    <property type="match status" value="1"/>
</dbReference>